<dbReference type="Gene3D" id="3.40.640.10">
    <property type="entry name" value="Type I PLP-dependent aspartate aminotransferase-like (Major domain)"/>
    <property type="match status" value="1"/>
</dbReference>
<dbReference type="InterPro" id="IPR015424">
    <property type="entry name" value="PyrdxlP-dep_Trfase"/>
</dbReference>
<gene>
    <name evidence="8" type="ORF">CAAU_0546</name>
</gene>
<dbReference type="GO" id="GO:1901605">
    <property type="term" value="P:alpha-amino acid metabolic process"/>
    <property type="evidence" value="ECO:0007669"/>
    <property type="project" value="TreeGrafter"/>
</dbReference>
<dbReference type="GO" id="GO:0004069">
    <property type="term" value="F:L-aspartate:2-oxoglutarate aminotransferase activity"/>
    <property type="evidence" value="ECO:0007669"/>
    <property type="project" value="UniProtKB-EC"/>
</dbReference>
<evidence type="ECO:0000256" key="5">
    <source>
        <dbReference type="ARBA" id="ARBA00022679"/>
    </source>
</evidence>
<dbReference type="EC" id="2.6.1.1" evidence="8"/>
<dbReference type="InterPro" id="IPR004839">
    <property type="entry name" value="Aminotransferase_I/II_large"/>
</dbReference>
<keyword evidence="6" id="KW-0663">Pyridoxal phosphate</keyword>
<evidence type="ECO:0000256" key="6">
    <source>
        <dbReference type="ARBA" id="ARBA00022898"/>
    </source>
</evidence>
<dbReference type="EMBL" id="CAKP01000022">
    <property type="protein sequence ID" value="CCJ32630.1"/>
    <property type="molecule type" value="Genomic_DNA"/>
</dbReference>
<reference evidence="8 9" key="1">
    <citation type="journal article" date="2011" name="J. Bacteriol.">
        <title>Draft genome sequence of Caloramator australicus strain RC3T, a thermoanaerobe from the Great Artesian Basin of Australia.</title>
        <authorList>
            <person name="Ogg C.D."/>
            <person name="Patel B.K.C."/>
        </authorList>
    </citation>
    <scope>NUCLEOTIDE SEQUENCE [LARGE SCALE GENOMIC DNA]</scope>
    <source>
        <strain evidence="8 9">RC3</strain>
    </source>
</reference>
<dbReference type="PANTHER" id="PTHR42790:SF19">
    <property type="entry name" value="KYNURENINE_ALPHA-AMINOADIPATE AMINOTRANSFERASE, MITOCHONDRIAL"/>
    <property type="match status" value="1"/>
</dbReference>
<comment type="subunit">
    <text evidence="3">Homodimer.</text>
</comment>
<dbReference type="GO" id="GO:0030170">
    <property type="term" value="F:pyridoxal phosphate binding"/>
    <property type="evidence" value="ECO:0007669"/>
    <property type="project" value="InterPro"/>
</dbReference>
<dbReference type="OrthoDB" id="9802328at2"/>
<dbReference type="eggNOG" id="COG1167">
    <property type="taxonomic scope" value="Bacteria"/>
</dbReference>
<evidence type="ECO:0000313" key="8">
    <source>
        <dbReference type="EMBL" id="CCJ32630.1"/>
    </source>
</evidence>
<comment type="cofactor">
    <cofactor evidence="1">
        <name>pyridoxal 5'-phosphate</name>
        <dbReference type="ChEBI" id="CHEBI:597326"/>
    </cofactor>
</comment>
<dbReference type="PANTHER" id="PTHR42790">
    <property type="entry name" value="AMINOTRANSFERASE"/>
    <property type="match status" value="1"/>
</dbReference>
<dbReference type="Proteomes" id="UP000007652">
    <property type="component" value="Unassembled WGS sequence"/>
</dbReference>
<dbReference type="STRING" id="857293.CAAU_0546"/>
<proteinExistence type="inferred from homology"/>
<organism evidence="8 9">
    <name type="scientific">Caloramator australicus RC3</name>
    <dbReference type="NCBI Taxonomy" id="857293"/>
    <lineage>
        <taxon>Bacteria</taxon>
        <taxon>Bacillati</taxon>
        <taxon>Bacillota</taxon>
        <taxon>Clostridia</taxon>
        <taxon>Eubacteriales</taxon>
        <taxon>Clostridiaceae</taxon>
        <taxon>Caloramator</taxon>
    </lineage>
</organism>
<evidence type="ECO:0000256" key="3">
    <source>
        <dbReference type="ARBA" id="ARBA00011738"/>
    </source>
</evidence>
<evidence type="ECO:0000256" key="1">
    <source>
        <dbReference type="ARBA" id="ARBA00001933"/>
    </source>
</evidence>
<protein>
    <submittedName>
        <fullName evidence="8">Aspartate aminotransferase (AspB-4)</fullName>
        <ecNumber evidence="8">2.6.1.1</ecNumber>
    </submittedName>
</protein>
<evidence type="ECO:0000259" key="7">
    <source>
        <dbReference type="Pfam" id="PF00155"/>
    </source>
</evidence>
<evidence type="ECO:0000313" key="9">
    <source>
        <dbReference type="Proteomes" id="UP000007652"/>
    </source>
</evidence>
<keyword evidence="9" id="KW-1185">Reference proteome</keyword>
<dbReference type="FunFam" id="3.40.640.10:FF:000053">
    <property type="entry name" value="Aminotransferase, class I"/>
    <property type="match status" value="1"/>
</dbReference>
<accession>I7LFN0</accession>
<dbReference type="SUPFAM" id="SSF53383">
    <property type="entry name" value="PLP-dependent transferases"/>
    <property type="match status" value="1"/>
</dbReference>
<dbReference type="CDD" id="cd00609">
    <property type="entry name" value="AAT_like"/>
    <property type="match status" value="1"/>
</dbReference>
<dbReference type="AlphaFoldDB" id="I7LFN0"/>
<dbReference type="InterPro" id="IPR015421">
    <property type="entry name" value="PyrdxlP-dep_Trfase_major"/>
</dbReference>
<feature type="domain" description="Aminotransferase class I/classII large" evidence="7">
    <location>
        <begin position="57"/>
        <end position="386"/>
    </location>
</feature>
<keyword evidence="4 8" id="KW-0032">Aminotransferase</keyword>
<comment type="similarity">
    <text evidence="2">Belongs to the class-I pyridoxal-phosphate-dependent aminotransferase family.</text>
</comment>
<sequence>MEFRLSERMNHLKASEIRELLKLTEEPDIISFAGGLPAPELFPIEEMKVISHKVLNDEGKAALQYGPTEGYTPLRKIIAEQRMKAVGVNATYENILITNGSQQGLDFTGRVFLDKDDIVICESPSYLGAINAFKAYMPKFVEIPMDDNGMIIEELEKALEKHPNAKFIYTIPDFQNPTGKTLSFERRVKMLELAEKYNIPIIEDNPYGELRFEGDMIPSIKSLDKKGLVIYLGTFSKTFCPGLRLGWICADKDILNKYIIVKQGADLQSSSISQREAAAFMQVYNLDEHINKIKEVYRRRRDLMIDMIKKEFPENIKYTYPNGGLFTWVTLPEGIDAAELLKIALRDKVAFVPGGSFFPNGGHPNHFRLNFSNMPEDKIIEGIKRLGKVLKENI</sequence>
<dbReference type="RefSeq" id="WP_008907910.1">
    <property type="nucleotide sequence ID" value="NZ_CAKP01000022.1"/>
</dbReference>
<dbReference type="Pfam" id="PF00155">
    <property type="entry name" value="Aminotran_1_2"/>
    <property type="match status" value="1"/>
</dbReference>
<dbReference type="InterPro" id="IPR050859">
    <property type="entry name" value="Class-I_PLP-dep_aminotransf"/>
</dbReference>
<name>I7LFN0_9CLOT</name>
<evidence type="ECO:0000256" key="4">
    <source>
        <dbReference type="ARBA" id="ARBA00022576"/>
    </source>
</evidence>
<comment type="caution">
    <text evidence="8">The sequence shown here is derived from an EMBL/GenBank/DDBJ whole genome shotgun (WGS) entry which is preliminary data.</text>
</comment>
<dbReference type="InterPro" id="IPR015422">
    <property type="entry name" value="PyrdxlP-dep_Trfase_small"/>
</dbReference>
<keyword evidence="5 8" id="KW-0808">Transferase</keyword>
<dbReference type="Gene3D" id="3.90.1150.10">
    <property type="entry name" value="Aspartate Aminotransferase, domain 1"/>
    <property type="match status" value="1"/>
</dbReference>
<evidence type="ECO:0000256" key="2">
    <source>
        <dbReference type="ARBA" id="ARBA00007441"/>
    </source>
</evidence>